<evidence type="ECO:0000313" key="15">
    <source>
        <dbReference type="EMBL" id="RPB25562.1"/>
    </source>
</evidence>
<evidence type="ECO:0000256" key="9">
    <source>
        <dbReference type="ARBA" id="ARBA00022679"/>
    </source>
</evidence>
<dbReference type="EMBL" id="ML121537">
    <property type="protein sequence ID" value="RPB25562.1"/>
    <property type="molecule type" value="Genomic_DNA"/>
</dbReference>
<evidence type="ECO:0000256" key="1">
    <source>
        <dbReference type="ARBA" id="ARBA00003237"/>
    </source>
</evidence>
<dbReference type="InterPro" id="IPR004393">
    <property type="entry name" value="NadC"/>
</dbReference>
<dbReference type="FunCoup" id="A0A3N4LWK1">
    <property type="interactions" value="229"/>
</dbReference>
<evidence type="ECO:0000256" key="12">
    <source>
        <dbReference type="PIRNR" id="PIRNR006250"/>
    </source>
</evidence>
<dbReference type="PANTHER" id="PTHR32179">
    <property type="entry name" value="NICOTINATE-NUCLEOTIDE PYROPHOSPHORYLASE [CARBOXYLATING]"/>
    <property type="match status" value="1"/>
</dbReference>
<protein>
    <recommendedName>
        <fullName evidence="6 12">Nicotinate-nucleotide pyrophosphorylase [carboxylating]</fullName>
        <ecNumber evidence="5 12">2.4.2.19</ecNumber>
    </recommendedName>
    <alternativeName>
        <fullName evidence="10 12">Quinolinate phosphoribosyltransferase [decarboxylating]</fullName>
    </alternativeName>
</protein>
<name>A0A3N4LWK1_9PEZI</name>
<dbReference type="AlphaFoldDB" id="A0A3N4LWK1"/>
<evidence type="ECO:0000313" key="16">
    <source>
        <dbReference type="Proteomes" id="UP000267821"/>
    </source>
</evidence>
<keyword evidence="16" id="KW-1185">Reference proteome</keyword>
<evidence type="ECO:0000256" key="10">
    <source>
        <dbReference type="ARBA" id="ARBA00033102"/>
    </source>
</evidence>
<reference evidence="15 16" key="1">
    <citation type="journal article" date="2018" name="Nat. Ecol. Evol.">
        <title>Pezizomycetes genomes reveal the molecular basis of ectomycorrhizal truffle lifestyle.</title>
        <authorList>
            <person name="Murat C."/>
            <person name="Payen T."/>
            <person name="Noel B."/>
            <person name="Kuo A."/>
            <person name="Morin E."/>
            <person name="Chen J."/>
            <person name="Kohler A."/>
            <person name="Krizsan K."/>
            <person name="Balestrini R."/>
            <person name="Da Silva C."/>
            <person name="Montanini B."/>
            <person name="Hainaut M."/>
            <person name="Levati E."/>
            <person name="Barry K.W."/>
            <person name="Belfiori B."/>
            <person name="Cichocki N."/>
            <person name="Clum A."/>
            <person name="Dockter R.B."/>
            <person name="Fauchery L."/>
            <person name="Guy J."/>
            <person name="Iotti M."/>
            <person name="Le Tacon F."/>
            <person name="Lindquist E.A."/>
            <person name="Lipzen A."/>
            <person name="Malagnac F."/>
            <person name="Mello A."/>
            <person name="Molinier V."/>
            <person name="Miyauchi S."/>
            <person name="Poulain J."/>
            <person name="Riccioni C."/>
            <person name="Rubini A."/>
            <person name="Sitrit Y."/>
            <person name="Splivallo R."/>
            <person name="Traeger S."/>
            <person name="Wang M."/>
            <person name="Zifcakova L."/>
            <person name="Wipf D."/>
            <person name="Zambonelli A."/>
            <person name="Paolocci F."/>
            <person name="Nowrousian M."/>
            <person name="Ottonello S."/>
            <person name="Baldrian P."/>
            <person name="Spatafora J.W."/>
            <person name="Henrissat B."/>
            <person name="Nagy L.G."/>
            <person name="Aury J.M."/>
            <person name="Wincker P."/>
            <person name="Grigoriev I.V."/>
            <person name="Bonfante P."/>
            <person name="Martin F.M."/>
        </authorList>
    </citation>
    <scope>NUCLEOTIDE SEQUENCE [LARGE SCALE GENOMIC DNA]</scope>
    <source>
        <strain evidence="15 16">ATCC MYA-4762</strain>
    </source>
</reference>
<gene>
    <name evidence="15" type="ORF">L211DRAFT_836279</name>
</gene>
<dbReference type="Proteomes" id="UP000267821">
    <property type="component" value="Unassembled WGS sequence"/>
</dbReference>
<sequence length="309" mass="33059">MASTTERTAPAPASAHGTLAHLLPADYKRTIASWLHEDCPSFDYGGFVVGEDVKTATLYAKSPGILAGAPFVDEVFRQLTCTIRWNYPEGAPLTPTATQPKLVVATVVGPARCLLLGERLALNLLSRASGIATACHNLLTLLRSYGYTGILAGTRKTTPGFRLVEKYAMLVGGVDQHRFDLSSMVMLKDNHVWSTGSIENAVKAARSVVGFSGKIEVEVGSEEEACEAVSAGADVVMLDNCGGAVVRAAAERLKRRWREEGKGHVLLECSGGLGESNVAEYACNDIDIISTSSIHQSTKHVDFSLKIDH</sequence>
<evidence type="ECO:0000259" key="13">
    <source>
        <dbReference type="Pfam" id="PF01729"/>
    </source>
</evidence>
<evidence type="ECO:0000256" key="4">
    <source>
        <dbReference type="ARBA" id="ARBA00011218"/>
    </source>
</evidence>
<evidence type="ECO:0000256" key="11">
    <source>
        <dbReference type="ARBA" id="ARBA00047445"/>
    </source>
</evidence>
<evidence type="ECO:0000256" key="6">
    <source>
        <dbReference type="ARBA" id="ARBA00020990"/>
    </source>
</evidence>
<dbReference type="Pfam" id="PF01729">
    <property type="entry name" value="QRPTase_C"/>
    <property type="match status" value="1"/>
</dbReference>
<dbReference type="STRING" id="1051890.A0A3N4LWK1"/>
<dbReference type="InterPro" id="IPR037128">
    <property type="entry name" value="Quinolinate_PRibosylTase_N_sf"/>
</dbReference>
<comment type="function">
    <text evidence="1 12">Involved in the catabolism of quinolinic acid (QA).</text>
</comment>
<dbReference type="PANTHER" id="PTHR32179:SF3">
    <property type="entry name" value="NICOTINATE-NUCLEOTIDE PYROPHOSPHORYLASE [CARBOXYLATING]"/>
    <property type="match status" value="1"/>
</dbReference>
<dbReference type="InterPro" id="IPR027277">
    <property type="entry name" value="NadC/ModD"/>
</dbReference>
<evidence type="ECO:0000256" key="3">
    <source>
        <dbReference type="ARBA" id="ARBA00009400"/>
    </source>
</evidence>
<accession>A0A3N4LWK1</accession>
<feature type="domain" description="Quinolinate phosphoribosyl transferase C-terminal" evidence="13">
    <location>
        <begin position="131"/>
        <end position="306"/>
    </location>
</feature>
<evidence type="ECO:0000259" key="14">
    <source>
        <dbReference type="Pfam" id="PF02749"/>
    </source>
</evidence>
<dbReference type="EC" id="2.4.2.19" evidence="5 12"/>
<dbReference type="GO" id="GO:0009435">
    <property type="term" value="P:NAD+ biosynthetic process"/>
    <property type="evidence" value="ECO:0007669"/>
    <property type="project" value="UniProtKB-UniPathway"/>
</dbReference>
<dbReference type="SUPFAM" id="SSF54675">
    <property type="entry name" value="Nicotinate/Quinolinate PRTase N-terminal domain-like"/>
    <property type="match status" value="1"/>
</dbReference>
<dbReference type="OrthoDB" id="10067394at2759"/>
<dbReference type="SUPFAM" id="SSF51690">
    <property type="entry name" value="Nicotinate/Quinolinate PRTase C-terminal domain-like"/>
    <property type="match status" value="1"/>
</dbReference>
<dbReference type="Pfam" id="PF02749">
    <property type="entry name" value="QRPTase_N"/>
    <property type="match status" value="1"/>
</dbReference>
<comment type="catalytic activity">
    <reaction evidence="11 12">
        <text>nicotinate beta-D-ribonucleotide + CO2 + diphosphate = quinolinate + 5-phospho-alpha-D-ribose 1-diphosphate + 2 H(+)</text>
        <dbReference type="Rhea" id="RHEA:12733"/>
        <dbReference type="ChEBI" id="CHEBI:15378"/>
        <dbReference type="ChEBI" id="CHEBI:16526"/>
        <dbReference type="ChEBI" id="CHEBI:29959"/>
        <dbReference type="ChEBI" id="CHEBI:33019"/>
        <dbReference type="ChEBI" id="CHEBI:57502"/>
        <dbReference type="ChEBI" id="CHEBI:58017"/>
        <dbReference type="EC" id="2.4.2.19"/>
    </reaction>
</comment>
<evidence type="ECO:0000256" key="8">
    <source>
        <dbReference type="ARBA" id="ARBA00022676"/>
    </source>
</evidence>
<dbReference type="UniPathway" id="UPA00253">
    <property type="reaction ID" value="UER00331"/>
</dbReference>
<dbReference type="GO" id="GO:0004514">
    <property type="term" value="F:nicotinate-nucleotide diphosphorylase (carboxylating) activity"/>
    <property type="evidence" value="ECO:0007669"/>
    <property type="project" value="UniProtKB-EC"/>
</dbReference>
<dbReference type="CDD" id="cd01572">
    <property type="entry name" value="QPRTase"/>
    <property type="match status" value="1"/>
</dbReference>
<dbReference type="InterPro" id="IPR013785">
    <property type="entry name" value="Aldolase_TIM"/>
</dbReference>
<dbReference type="Gene3D" id="3.20.20.70">
    <property type="entry name" value="Aldolase class I"/>
    <property type="match status" value="1"/>
</dbReference>
<keyword evidence="9 12" id="KW-0808">Transferase</keyword>
<dbReference type="InParanoid" id="A0A3N4LWK1"/>
<dbReference type="Gene3D" id="3.90.1170.20">
    <property type="entry name" value="Quinolinate phosphoribosyl transferase, N-terminal domain"/>
    <property type="match status" value="1"/>
</dbReference>
<keyword evidence="8 12" id="KW-0328">Glycosyltransferase</keyword>
<evidence type="ECO:0000256" key="5">
    <source>
        <dbReference type="ARBA" id="ARBA00011944"/>
    </source>
</evidence>
<feature type="domain" description="Quinolinate phosphoribosyl transferase N-terminal" evidence="14">
    <location>
        <begin position="55"/>
        <end position="129"/>
    </location>
</feature>
<dbReference type="InterPro" id="IPR022412">
    <property type="entry name" value="Quinolinate_PRibosylTrfase_N"/>
</dbReference>
<organism evidence="15 16">
    <name type="scientific">Terfezia boudieri ATCC MYA-4762</name>
    <dbReference type="NCBI Taxonomy" id="1051890"/>
    <lineage>
        <taxon>Eukaryota</taxon>
        <taxon>Fungi</taxon>
        <taxon>Dikarya</taxon>
        <taxon>Ascomycota</taxon>
        <taxon>Pezizomycotina</taxon>
        <taxon>Pezizomycetes</taxon>
        <taxon>Pezizales</taxon>
        <taxon>Pezizaceae</taxon>
        <taxon>Terfezia</taxon>
    </lineage>
</organism>
<dbReference type="GO" id="GO:0034213">
    <property type="term" value="P:quinolinate catabolic process"/>
    <property type="evidence" value="ECO:0007669"/>
    <property type="project" value="TreeGrafter"/>
</dbReference>
<evidence type="ECO:0000256" key="2">
    <source>
        <dbReference type="ARBA" id="ARBA00004893"/>
    </source>
</evidence>
<proteinExistence type="inferred from homology"/>
<dbReference type="PIRSF" id="PIRSF006250">
    <property type="entry name" value="NadC_ModD"/>
    <property type="match status" value="1"/>
</dbReference>
<keyword evidence="7 12" id="KW-0662">Pyridine nucleotide biosynthesis</keyword>
<dbReference type="InterPro" id="IPR036068">
    <property type="entry name" value="Nicotinate_pribotase-like_C"/>
</dbReference>
<dbReference type="NCBIfam" id="TIGR00078">
    <property type="entry name" value="nadC"/>
    <property type="match status" value="1"/>
</dbReference>
<comment type="similarity">
    <text evidence="3 12">Belongs to the NadC/ModD family.</text>
</comment>
<comment type="subunit">
    <text evidence="4 12">Hexamer formed by 3 homodimers.</text>
</comment>
<comment type="pathway">
    <text evidence="2 12">Cofactor biosynthesis; NAD(+) biosynthesis; nicotinate D-ribonucleotide from quinolinate: step 1/1.</text>
</comment>
<dbReference type="FunFam" id="3.20.20.70:FF:000090">
    <property type="entry name" value="Nicotinate-nucleotide pyrophosphorylase [carboxylating]"/>
    <property type="match status" value="1"/>
</dbReference>
<evidence type="ECO:0000256" key="7">
    <source>
        <dbReference type="ARBA" id="ARBA00022642"/>
    </source>
</evidence>
<dbReference type="GO" id="GO:0005737">
    <property type="term" value="C:cytoplasm"/>
    <property type="evidence" value="ECO:0007669"/>
    <property type="project" value="TreeGrafter"/>
</dbReference>
<dbReference type="InterPro" id="IPR002638">
    <property type="entry name" value="Quinolinate_PRibosylTrfase_C"/>
</dbReference>